<dbReference type="Proteomes" id="UP001589568">
    <property type="component" value="Unassembled WGS sequence"/>
</dbReference>
<evidence type="ECO:0000313" key="5">
    <source>
        <dbReference type="Proteomes" id="UP001589568"/>
    </source>
</evidence>
<dbReference type="SUPFAM" id="SSF47384">
    <property type="entry name" value="Homodimeric domain of signal transducing histidine kinase"/>
    <property type="match status" value="1"/>
</dbReference>
<dbReference type="Gene3D" id="1.10.287.130">
    <property type="match status" value="1"/>
</dbReference>
<evidence type="ECO:0000313" key="4">
    <source>
        <dbReference type="EMBL" id="MFB9476089.1"/>
    </source>
</evidence>
<comment type="catalytic activity">
    <reaction evidence="1">
        <text>ATP + protein L-histidine = ADP + protein N-phospho-L-histidine.</text>
        <dbReference type="EC" id="2.7.13.3"/>
    </reaction>
</comment>
<comment type="caution">
    <text evidence="4">The sequence shown here is derived from an EMBL/GenBank/DDBJ whole genome shotgun (WGS) entry which is preliminary data.</text>
</comment>
<dbReference type="RefSeq" id="WP_345404617.1">
    <property type="nucleotide sequence ID" value="NZ_BAAAXS010000001.1"/>
</dbReference>
<organism evidence="4 5">
    <name type="scientific">Nonomuraea salmonea</name>
    <dbReference type="NCBI Taxonomy" id="46181"/>
    <lineage>
        <taxon>Bacteria</taxon>
        <taxon>Bacillati</taxon>
        <taxon>Actinomycetota</taxon>
        <taxon>Actinomycetes</taxon>
        <taxon>Streptosporangiales</taxon>
        <taxon>Streptosporangiaceae</taxon>
        <taxon>Nonomuraea</taxon>
    </lineage>
</organism>
<evidence type="ECO:0000256" key="1">
    <source>
        <dbReference type="ARBA" id="ARBA00000085"/>
    </source>
</evidence>
<dbReference type="EC" id="2.7.13.3" evidence="3"/>
<gene>
    <name evidence="4" type="ORF">ACFFR3_41900</name>
</gene>
<proteinExistence type="predicted"/>
<accession>A0ABV5P0J1</accession>
<comment type="subcellular location">
    <subcellularLocation>
        <location evidence="2">Cell membrane</location>
    </subcellularLocation>
</comment>
<protein>
    <recommendedName>
        <fullName evidence="3">histidine kinase</fullName>
        <ecNumber evidence="3">2.7.13.3</ecNumber>
    </recommendedName>
</protein>
<evidence type="ECO:0000256" key="3">
    <source>
        <dbReference type="ARBA" id="ARBA00012438"/>
    </source>
</evidence>
<reference evidence="4 5" key="1">
    <citation type="submission" date="2024-09" db="EMBL/GenBank/DDBJ databases">
        <authorList>
            <person name="Sun Q."/>
            <person name="Mori K."/>
        </authorList>
    </citation>
    <scope>NUCLEOTIDE SEQUENCE [LARGE SCALE GENOMIC DNA]</scope>
    <source>
        <strain evidence="4 5">JCM 3324</strain>
    </source>
</reference>
<keyword evidence="5" id="KW-1185">Reference proteome</keyword>
<evidence type="ECO:0000256" key="2">
    <source>
        <dbReference type="ARBA" id="ARBA00004236"/>
    </source>
</evidence>
<name>A0ABV5P0J1_9ACTN</name>
<sequence>MNRGEVTEMCTMALPHELCRLGADAGHALRTPVAALRVELEEARLHRDELDVDALLCRAMDAVARLERVVEQLRLLDDPSYAVEHGHRFGERLRGFHPR</sequence>
<dbReference type="EMBL" id="JBHMCF010000046">
    <property type="protein sequence ID" value="MFB9476089.1"/>
    <property type="molecule type" value="Genomic_DNA"/>
</dbReference>
<dbReference type="InterPro" id="IPR036097">
    <property type="entry name" value="HisK_dim/P_sf"/>
</dbReference>